<evidence type="ECO:0000313" key="3">
    <source>
        <dbReference type="Proteomes" id="UP000055060"/>
    </source>
</evidence>
<dbReference type="InterPro" id="IPR021776">
    <property type="entry name" value="ActD"/>
</dbReference>
<protein>
    <recommendedName>
        <fullName evidence="4">Quinol:cytochrome c oxidoreductase membrane protein</fullName>
    </recommendedName>
</protein>
<feature type="transmembrane region" description="Helical" evidence="1">
    <location>
        <begin position="99"/>
        <end position="121"/>
    </location>
</feature>
<proteinExistence type="predicted"/>
<keyword evidence="1" id="KW-0472">Membrane</keyword>
<organism evidence="2">
    <name type="scientific">Longilinea arvoryzae</name>
    <dbReference type="NCBI Taxonomy" id="360412"/>
    <lineage>
        <taxon>Bacteria</taxon>
        <taxon>Bacillati</taxon>
        <taxon>Chloroflexota</taxon>
        <taxon>Anaerolineae</taxon>
        <taxon>Anaerolineales</taxon>
        <taxon>Anaerolineaceae</taxon>
        <taxon>Longilinea</taxon>
    </lineage>
</organism>
<dbReference type="RefSeq" id="WP_075073342.1">
    <property type="nucleotide sequence ID" value="NZ_DF967972.1"/>
</dbReference>
<dbReference type="Proteomes" id="UP000055060">
    <property type="component" value="Unassembled WGS sequence"/>
</dbReference>
<sequence>MPKEPVHLAIFKEDRIDDAVEAIDRLRALGIADQEMSILSGIPYSEHILGRPVSWTRVGLIGLGGAVVGFLIALALSFGTQSLYPIRVGNQPFWAIPTSIVVIFELTMLGLLISTFLGVFVETITPTYGPKGYHPKISDGNIAILFTCPPDLDEKMHAALTPLGAELIHRSEVKNL</sequence>
<dbReference type="Pfam" id="PF11821">
    <property type="entry name" value="ActD"/>
    <property type="match status" value="1"/>
</dbReference>
<keyword evidence="1" id="KW-1133">Transmembrane helix</keyword>
<feature type="transmembrane region" description="Helical" evidence="1">
    <location>
        <begin position="58"/>
        <end position="79"/>
    </location>
</feature>
<keyword evidence="3" id="KW-1185">Reference proteome</keyword>
<evidence type="ECO:0000256" key="1">
    <source>
        <dbReference type="SAM" id="Phobius"/>
    </source>
</evidence>
<name>A0A0S7BGA2_9CHLR</name>
<reference evidence="2" key="1">
    <citation type="submission" date="2015-07" db="EMBL/GenBank/DDBJ databases">
        <title>Draft Genome Sequences of Anaerolinea thermolimosa IMO-1, Bellilinea caldifistulae GOMI-1, Leptolinea tardivitalis YMTK-2, Levilinea saccharolytica KIBI-1,Longilinea arvoryzae KOME-1, Previously Described as Members of the Anaerolineaceae (Chloroflexi).</title>
        <authorList>
            <person name="Sekiguchi Y."/>
            <person name="Ohashi A."/>
            <person name="Matsuura N."/>
            <person name="Tourlousse M.D."/>
        </authorList>
    </citation>
    <scope>NUCLEOTIDE SEQUENCE [LARGE SCALE GENOMIC DNA]</scope>
    <source>
        <strain evidence="2">KOME-1</strain>
    </source>
</reference>
<evidence type="ECO:0000313" key="2">
    <source>
        <dbReference type="EMBL" id="GAP14052.1"/>
    </source>
</evidence>
<dbReference type="OrthoDB" id="158822at2"/>
<dbReference type="STRING" id="360412.LARV_01814"/>
<evidence type="ECO:0008006" key="4">
    <source>
        <dbReference type="Google" id="ProtNLM"/>
    </source>
</evidence>
<accession>A0A0S7BGA2</accession>
<dbReference type="EMBL" id="DF967972">
    <property type="protein sequence ID" value="GAP14052.1"/>
    <property type="molecule type" value="Genomic_DNA"/>
</dbReference>
<keyword evidence="1" id="KW-0812">Transmembrane</keyword>
<gene>
    <name evidence="2" type="ORF">LARV_01814</name>
</gene>
<dbReference type="AlphaFoldDB" id="A0A0S7BGA2"/>